<protein>
    <submittedName>
        <fullName evidence="1">DUF1967 domain-containing protein</fullName>
    </submittedName>
</protein>
<reference evidence="2" key="1">
    <citation type="journal article" date="2022" name="Microbiol. Resour. Announc.">
        <title>Draft Genome Sequence of a Methanogenic Archaeon from West Spitsbergen Permafrost.</title>
        <authorList>
            <person name="Trubitsyn V."/>
            <person name="Rivkina E."/>
            <person name="Shcherbakova V."/>
        </authorList>
    </citation>
    <scope>NUCLEOTIDE SEQUENCE [LARGE SCALE GENOMIC DNA]</scope>
    <source>
        <strain evidence="2">VT</strain>
    </source>
</reference>
<dbReference type="RefSeq" id="WP_223791817.1">
    <property type="nucleotide sequence ID" value="NZ_JAIOUQ010000009.1"/>
</dbReference>
<accession>A0A8T5UVK1</accession>
<keyword evidence="2" id="KW-1185">Reference proteome</keyword>
<organism evidence="1 2">
    <name type="scientific">Methanobacterium spitsbergense</name>
    <dbReference type="NCBI Taxonomy" id="2874285"/>
    <lineage>
        <taxon>Archaea</taxon>
        <taxon>Methanobacteriati</taxon>
        <taxon>Methanobacteriota</taxon>
        <taxon>Methanomada group</taxon>
        <taxon>Methanobacteria</taxon>
        <taxon>Methanobacteriales</taxon>
        <taxon>Methanobacteriaceae</taxon>
        <taxon>Methanobacterium</taxon>
    </lineage>
</organism>
<evidence type="ECO:0000313" key="2">
    <source>
        <dbReference type="Proteomes" id="UP000825933"/>
    </source>
</evidence>
<dbReference type="EMBL" id="JAIOUQ010000009">
    <property type="protein sequence ID" value="MBZ2166277.1"/>
    <property type="molecule type" value="Genomic_DNA"/>
</dbReference>
<dbReference type="Proteomes" id="UP000825933">
    <property type="component" value="Unassembled WGS sequence"/>
</dbReference>
<sequence length="81" mass="10051">MKLKDPQNGRPSKLRNLVNRYIHHHRIRIKARNNHDLDTYRIHHDKIEEIWDEVNILSYSSRLRFRHALKDVGVNEFYYHY</sequence>
<name>A0A8T5UVK1_9EURY</name>
<comment type="caution">
    <text evidence="1">The sequence shown here is derived from an EMBL/GenBank/DDBJ whole genome shotgun (WGS) entry which is preliminary data.</text>
</comment>
<gene>
    <name evidence="1" type="ORF">K8N75_09530</name>
</gene>
<dbReference type="AlphaFoldDB" id="A0A8T5UVK1"/>
<evidence type="ECO:0000313" key="1">
    <source>
        <dbReference type="EMBL" id="MBZ2166277.1"/>
    </source>
</evidence>
<proteinExistence type="predicted"/>